<evidence type="ECO:0000256" key="1">
    <source>
        <dbReference type="SAM" id="Coils"/>
    </source>
</evidence>
<protein>
    <recommendedName>
        <fullName evidence="2">HEPN AbiJ-N-terminal domain-containing protein</fullName>
    </recommendedName>
</protein>
<feature type="coiled-coil region" evidence="1">
    <location>
        <begin position="151"/>
        <end position="204"/>
    </location>
</feature>
<keyword evidence="4" id="KW-1185">Reference proteome</keyword>
<comment type="caution">
    <text evidence="3">The sequence shown here is derived from an EMBL/GenBank/DDBJ whole genome shotgun (WGS) entry which is preliminary data.</text>
</comment>
<organism evidence="3 4">
    <name type="scientific">Miniimonas arenae</name>
    <dbReference type="NCBI Taxonomy" id="676201"/>
    <lineage>
        <taxon>Bacteria</taxon>
        <taxon>Bacillati</taxon>
        <taxon>Actinomycetota</taxon>
        <taxon>Actinomycetes</taxon>
        <taxon>Micrococcales</taxon>
        <taxon>Beutenbergiaceae</taxon>
        <taxon>Miniimonas</taxon>
    </lineage>
</organism>
<dbReference type="AlphaFoldDB" id="A0A5C5BAI7"/>
<reference evidence="3 4" key="1">
    <citation type="submission" date="2019-06" db="EMBL/GenBank/DDBJ databases">
        <title>Draft genome sequence of Miniimonas arenae KCTC 19750T isolated from sea sand.</title>
        <authorList>
            <person name="Park S.-J."/>
        </authorList>
    </citation>
    <scope>NUCLEOTIDE SEQUENCE [LARGE SCALE GENOMIC DNA]</scope>
    <source>
        <strain evidence="3 4">KCTC 19750</strain>
    </source>
</reference>
<accession>A0A5C5BAI7</accession>
<feature type="domain" description="HEPN AbiJ-N-terminal" evidence="2">
    <location>
        <begin position="82"/>
        <end position="156"/>
    </location>
</feature>
<proteinExistence type="predicted"/>
<sequence>MKTWDVLHIVLDTMLGPHADERLGTVALASQPQPLRRRRASRALIAVLRHVFGTPLDVARQTHTTAAVHQVRGLVLGSTGEHPWWAVLDCIEVLLTELGRAADDSEGDHDSEEKTFITAQLNTVMETYGGGYRIIDGKVVPMTSASEVSAVEEALSDSAQIERVRDQLESMLSALSARPQDNYLRSAQEALDAVEALVRHLTGKNTLSVGLRALRNRDGDPFHQTIYSAWEKLYGYRGDELQHAKGAHVDLATARYLVVQACAFCSLLLAQTPSNSGRAADARAGV</sequence>
<keyword evidence="1" id="KW-0175">Coiled coil</keyword>
<evidence type="ECO:0000313" key="3">
    <source>
        <dbReference type="EMBL" id="TNU73951.1"/>
    </source>
</evidence>
<evidence type="ECO:0000313" key="4">
    <source>
        <dbReference type="Proteomes" id="UP000313849"/>
    </source>
</evidence>
<evidence type="ECO:0000259" key="2">
    <source>
        <dbReference type="Pfam" id="PF18863"/>
    </source>
</evidence>
<gene>
    <name evidence="3" type="ORF">FH969_08875</name>
</gene>
<name>A0A5C5BAI7_9MICO</name>
<dbReference type="OrthoDB" id="9786278at2"/>
<dbReference type="InterPro" id="IPR049503">
    <property type="entry name" value="AbiJ_NTD4"/>
</dbReference>
<dbReference type="Proteomes" id="UP000313849">
    <property type="component" value="Unassembled WGS sequence"/>
</dbReference>
<dbReference type="EMBL" id="VENP01000029">
    <property type="protein sequence ID" value="TNU73951.1"/>
    <property type="molecule type" value="Genomic_DNA"/>
</dbReference>
<dbReference type="Pfam" id="PF18863">
    <property type="entry name" value="AbiJ_NTD4"/>
    <property type="match status" value="1"/>
</dbReference>